<dbReference type="GO" id="GO:0008270">
    <property type="term" value="F:zinc ion binding"/>
    <property type="evidence" value="ECO:0007669"/>
    <property type="project" value="InterPro"/>
</dbReference>
<feature type="domain" description="Xylanolytic transcriptional activator regulatory" evidence="6">
    <location>
        <begin position="235"/>
        <end position="389"/>
    </location>
</feature>
<keyword evidence="4" id="KW-0539">Nucleus</keyword>
<keyword evidence="8" id="KW-1185">Reference proteome</keyword>
<dbReference type="GO" id="GO:0005634">
    <property type="term" value="C:nucleus"/>
    <property type="evidence" value="ECO:0007669"/>
    <property type="project" value="TreeGrafter"/>
</dbReference>
<evidence type="ECO:0000256" key="4">
    <source>
        <dbReference type="ARBA" id="ARBA00023242"/>
    </source>
</evidence>
<comment type="caution">
    <text evidence="7">The sequence shown here is derived from an EMBL/GenBank/DDBJ whole genome shotgun (WGS) entry which is preliminary data.</text>
</comment>
<dbReference type="AlphaFoldDB" id="A0A1Q8S0Q7"/>
<dbReference type="InterPro" id="IPR007219">
    <property type="entry name" value="XnlR_reg_dom"/>
</dbReference>
<reference evidence="7 8" key="1">
    <citation type="submission" date="2016-11" db="EMBL/GenBank/DDBJ databases">
        <title>Draft Genome Assembly of Colletotrichum chlorophyti a pathogen of herbaceous plants.</title>
        <authorList>
            <person name="Gan P."/>
            <person name="Narusaka M."/>
            <person name="Tsushima A."/>
            <person name="Narusaka Y."/>
            <person name="Takano Y."/>
            <person name="Shirasu K."/>
        </authorList>
    </citation>
    <scope>NUCLEOTIDE SEQUENCE [LARGE SCALE GENOMIC DNA]</scope>
    <source>
        <strain evidence="7 8">NTL11</strain>
    </source>
</reference>
<evidence type="ECO:0000256" key="1">
    <source>
        <dbReference type="ARBA" id="ARBA00023015"/>
    </source>
</evidence>
<keyword evidence="1" id="KW-0805">Transcription regulation</keyword>
<gene>
    <name evidence="7" type="ORF">CCHL11_07151</name>
</gene>
<keyword evidence="2" id="KW-0238">DNA-binding</keyword>
<evidence type="ECO:0000256" key="3">
    <source>
        <dbReference type="ARBA" id="ARBA00023163"/>
    </source>
</evidence>
<dbReference type="OrthoDB" id="3364175at2759"/>
<protein>
    <submittedName>
        <fullName evidence="7">TY1 enhancer activator</fullName>
    </submittedName>
</protein>
<dbReference type="GO" id="GO:0000435">
    <property type="term" value="P:positive regulation of transcription from RNA polymerase II promoter by galactose"/>
    <property type="evidence" value="ECO:0007669"/>
    <property type="project" value="TreeGrafter"/>
</dbReference>
<evidence type="ECO:0000256" key="2">
    <source>
        <dbReference type="ARBA" id="ARBA00023125"/>
    </source>
</evidence>
<evidence type="ECO:0000313" key="8">
    <source>
        <dbReference type="Proteomes" id="UP000186583"/>
    </source>
</evidence>
<dbReference type="EMBL" id="MPGH01000046">
    <property type="protein sequence ID" value="OLN94165.1"/>
    <property type="molecule type" value="Genomic_DNA"/>
</dbReference>
<dbReference type="Pfam" id="PF04082">
    <property type="entry name" value="Fungal_trans"/>
    <property type="match status" value="1"/>
</dbReference>
<organism evidence="7 8">
    <name type="scientific">Colletotrichum chlorophyti</name>
    <dbReference type="NCBI Taxonomy" id="708187"/>
    <lineage>
        <taxon>Eukaryota</taxon>
        <taxon>Fungi</taxon>
        <taxon>Dikarya</taxon>
        <taxon>Ascomycota</taxon>
        <taxon>Pezizomycotina</taxon>
        <taxon>Sordariomycetes</taxon>
        <taxon>Hypocreomycetidae</taxon>
        <taxon>Glomerellales</taxon>
        <taxon>Glomerellaceae</taxon>
        <taxon>Colletotrichum</taxon>
    </lineage>
</organism>
<keyword evidence="3" id="KW-0804">Transcription</keyword>
<proteinExistence type="predicted"/>
<evidence type="ECO:0000259" key="6">
    <source>
        <dbReference type="Pfam" id="PF04082"/>
    </source>
</evidence>
<name>A0A1Q8S0Q7_9PEZI</name>
<evidence type="ECO:0000256" key="5">
    <source>
        <dbReference type="SAM" id="MobiDB-lite"/>
    </source>
</evidence>
<dbReference type="GO" id="GO:0006351">
    <property type="term" value="P:DNA-templated transcription"/>
    <property type="evidence" value="ECO:0007669"/>
    <property type="project" value="InterPro"/>
</dbReference>
<dbReference type="GO" id="GO:0000978">
    <property type="term" value="F:RNA polymerase II cis-regulatory region sequence-specific DNA binding"/>
    <property type="evidence" value="ECO:0007669"/>
    <property type="project" value="TreeGrafter"/>
</dbReference>
<accession>A0A1Q8S0Q7</accession>
<dbReference type="CDD" id="cd12148">
    <property type="entry name" value="fungal_TF_MHR"/>
    <property type="match status" value="1"/>
</dbReference>
<evidence type="ECO:0000313" key="7">
    <source>
        <dbReference type="EMBL" id="OLN94165.1"/>
    </source>
</evidence>
<sequence>TETTDKQFEREPFDGEHDSRAIYNDPEAKEDPNRLRRLSGPEIKVCRISGHAIVAKSNLIVVVRYLEQVELRLADVEEELSRLKRLVPDNSSKKHSIYSRSNCYLADELSESAFPEGSLHVEDGSLSGATPDATNGVGTIEITNGDSCAYFGPSSNIAFTRIIRRTLDHVLRKNHHGGRPASSTATGHDVQQHILAISRSQTPISDSFDSRRLEKPTEACRLPPEEELTNLARQYFGDTGLLFPYIHEESFWKSFAQFRAVGIRNARHSWLALLNMILAMATSATNASRLGLNDRQAVSEVYYRRAKALSMAEMMSGASVEAVQTMLLMSQYLQGSQRSVQTWAIHGLAVKAAMELGFHSEVALQRFDPLEREIRIRTWFGCVLLDRFVQPSGSGSYCVVDSRSGH</sequence>
<dbReference type="STRING" id="708187.A0A1Q8S0Q7"/>
<feature type="non-terminal residue" evidence="7">
    <location>
        <position position="1"/>
    </location>
</feature>
<dbReference type="PANTHER" id="PTHR47424">
    <property type="entry name" value="REGULATORY PROTEIN GAL4"/>
    <property type="match status" value="1"/>
</dbReference>
<dbReference type="PANTHER" id="PTHR47424:SF3">
    <property type="entry name" value="REGULATORY PROTEIN GAL4"/>
    <property type="match status" value="1"/>
</dbReference>
<feature type="region of interest" description="Disordered" evidence="5">
    <location>
        <begin position="1"/>
        <end position="34"/>
    </location>
</feature>
<dbReference type="InterPro" id="IPR051127">
    <property type="entry name" value="Fungal_SecMet_Regulators"/>
</dbReference>
<dbReference type="GO" id="GO:0000981">
    <property type="term" value="F:DNA-binding transcription factor activity, RNA polymerase II-specific"/>
    <property type="evidence" value="ECO:0007669"/>
    <property type="project" value="TreeGrafter"/>
</dbReference>
<dbReference type="Proteomes" id="UP000186583">
    <property type="component" value="Unassembled WGS sequence"/>
</dbReference>